<sequence>MQKYPISYSILVFIGIYFIYGVIRKPNFFWESKGTIRIRNVFGDNRARSFYILIGSFLIMLGIILMDL</sequence>
<keyword evidence="3" id="KW-1185">Reference proteome</keyword>
<feature type="transmembrane region" description="Helical" evidence="1">
    <location>
        <begin position="49"/>
        <end position="66"/>
    </location>
</feature>
<comment type="caution">
    <text evidence="2">The sequence shown here is derived from an EMBL/GenBank/DDBJ whole genome shotgun (WGS) entry which is preliminary data.</text>
</comment>
<proteinExistence type="predicted"/>
<feature type="transmembrane region" description="Helical" evidence="1">
    <location>
        <begin position="6"/>
        <end position="23"/>
    </location>
</feature>
<dbReference type="EMBL" id="JAHLQK010000006">
    <property type="protein sequence ID" value="MBU5677686.1"/>
    <property type="molecule type" value="Genomic_DNA"/>
</dbReference>
<organism evidence="2 3">
    <name type="scientific">Alkaliphilus flagellatus</name>
    <dbReference type="NCBI Taxonomy" id="2841507"/>
    <lineage>
        <taxon>Bacteria</taxon>
        <taxon>Bacillati</taxon>
        <taxon>Bacillota</taxon>
        <taxon>Clostridia</taxon>
        <taxon>Peptostreptococcales</taxon>
        <taxon>Natronincolaceae</taxon>
        <taxon>Alkaliphilus</taxon>
    </lineage>
</organism>
<keyword evidence="1" id="KW-0812">Transmembrane</keyword>
<evidence type="ECO:0000256" key="1">
    <source>
        <dbReference type="SAM" id="Phobius"/>
    </source>
</evidence>
<keyword evidence="1" id="KW-0472">Membrane</keyword>
<gene>
    <name evidence="2" type="ORF">KQI88_14795</name>
</gene>
<dbReference type="Proteomes" id="UP000779508">
    <property type="component" value="Unassembled WGS sequence"/>
</dbReference>
<reference evidence="2 3" key="1">
    <citation type="submission" date="2021-06" db="EMBL/GenBank/DDBJ databases">
        <authorList>
            <person name="Sun Q."/>
            <person name="Li D."/>
        </authorList>
    </citation>
    <scope>NUCLEOTIDE SEQUENCE [LARGE SCALE GENOMIC DNA]</scope>
    <source>
        <strain evidence="2 3">MSJ-5</strain>
    </source>
</reference>
<evidence type="ECO:0008006" key="4">
    <source>
        <dbReference type="Google" id="ProtNLM"/>
    </source>
</evidence>
<keyword evidence="1" id="KW-1133">Transmembrane helix</keyword>
<protein>
    <recommendedName>
        <fullName evidence="4">Immunity protein 17</fullName>
    </recommendedName>
</protein>
<name>A0ABS6G8G7_9FIRM</name>
<evidence type="ECO:0000313" key="2">
    <source>
        <dbReference type="EMBL" id="MBU5677686.1"/>
    </source>
</evidence>
<accession>A0ABS6G8G7</accession>
<evidence type="ECO:0000313" key="3">
    <source>
        <dbReference type="Proteomes" id="UP000779508"/>
    </source>
</evidence>